<dbReference type="STRING" id="214095.RU97_GL001711"/>
<evidence type="ECO:0000313" key="2">
    <source>
        <dbReference type="Proteomes" id="UP000181884"/>
    </source>
</evidence>
<evidence type="ECO:0000313" key="1">
    <source>
        <dbReference type="EMBL" id="OJG18314.1"/>
    </source>
</evidence>
<name>A0A1L8RF05_9ENTE</name>
<proteinExistence type="predicted"/>
<sequence length="74" mass="8681">MKPEEKFLTFILERTKPEKQTEMKQLLAQAFEKKQTGHLNKLEVMGMIPKAISYLQPEKVAEVKQVMEEFASKR</sequence>
<comment type="caution">
    <text evidence="1">The sequence shown here is derived from an EMBL/GenBank/DDBJ whole genome shotgun (WGS) entry which is preliminary data.</text>
</comment>
<dbReference type="EMBL" id="JXKH01000004">
    <property type="protein sequence ID" value="OJG18314.1"/>
    <property type="molecule type" value="Genomic_DNA"/>
</dbReference>
<keyword evidence="2" id="KW-1185">Reference proteome</keyword>
<accession>A0A1L8RF05</accession>
<dbReference type="Proteomes" id="UP000181884">
    <property type="component" value="Unassembled WGS sequence"/>
</dbReference>
<protein>
    <submittedName>
        <fullName evidence="1">Uncharacterized protein</fullName>
    </submittedName>
</protein>
<organism evidence="1 2">
    <name type="scientific">Enterococcus canis</name>
    <dbReference type="NCBI Taxonomy" id="214095"/>
    <lineage>
        <taxon>Bacteria</taxon>
        <taxon>Bacillati</taxon>
        <taxon>Bacillota</taxon>
        <taxon>Bacilli</taxon>
        <taxon>Lactobacillales</taxon>
        <taxon>Enterococcaceae</taxon>
        <taxon>Enterococcus</taxon>
    </lineage>
</organism>
<dbReference type="RefSeq" id="WP_067396016.1">
    <property type="nucleotide sequence ID" value="NZ_JXKH01000004.1"/>
</dbReference>
<reference evidence="1 2" key="1">
    <citation type="submission" date="2014-12" db="EMBL/GenBank/DDBJ databases">
        <title>Draft genome sequences of 29 type strains of Enterococci.</title>
        <authorList>
            <person name="Zhong Z."/>
            <person name="Sun Z."/>
            <person name="Liu W."/>
            <person name="Zhang W."/>
            <person name="Zhang H."/>
        </authorList>
    </citation>
    <scope>NUCLEOTIDE SEQUENCE [LARGE SCALE GENOMIC DNA]</scope>
    <source>
        <strain evidence="1 2">DSM 17029</strain>
    </source>
</reference>
<dbReference type="AlphaFoldDB" id="A0A1L8RF05"/>
<gene>
    <name evidence="1" type="ORF">RU97_GL001711</name>
</gene>